<evidence type="ECO:0000313" key="3">
    <source>
        <dbReference type="Proteomes" id="UP000185663"/>
    </source>
</evidence>
<evidence type="ECO:0000256" key="1">
    <source>
        <dbReference type="SAM" id="MobiDB-lite"/>
    </source>
</evidence>
<dbReference type="EMBL" id="LT629776">
    <property type="protein sequence ID" value="SDS21019.1"/>
    <property type="molecule type" value="Genomic_DNA"/>
</dbReference>
<proteinExistence type="predicted"/>
<name>A0A1H1QDS1_9CELL</name>
<evidence type="ECO:0000313" key="2">
    <source>
        <dbReference type="EMBL" id="SDS21019.1"/>
    </source>
</evidence>
<gene>
    <name evidence="2" type="ORF">SAMN04489860_1044</name>
</gene>
<protein>
    <submittedName>
        <fullName evidence="2">Uncharacterized protein</fullName>
    </submittedName>
</protein>
<feature type="region of interest" description="Disordered" evidence="1">
    <location>
        <begin position="21"/>
        <end position="43"/>
    </location>
</feature>
<keyword evidence="3" id="KW-1185">Reference proteome</keyword>
<reference evidence="2 3" key="1">
    <citation type="submission" date="2016-10" db="EMBL/GenBank/DDBJ databases">
        <authorList>
            <person name="de Groot N.N."/>
        </authorList>
    </citation>
    <scope>NUCLEOTIDE SEQUENCE [LARGE SCALE GENOMIC DNA]</scope>
    <source>
        <strain evidence="2 3">DSM 22126</strain>
    </source>
</reference>
<dbReference type="Proteomes" id="UP000185663">
    <property type="component" value="Chromosome I"/>
</dbReference>
<accession>A0A1H1QDS1</accession>
<organism evidence="2 3">
    <name type="scientific">Paraoerskovia marina</name>
    <dbReference type="NCBI Taxonomy" id="545619"/>
    <lineage>
        <taxon>Bacteria</taxon>
        <taxon>Bacillati</taxon>
        <taxon>Actinomycetota</taxon>
        <taxon>Actinomycetes</taxon>
        <taxon>Micrococcales</taxon>
        <taxon>Cellulomonadaceae</taxon>
        <taxon>Paraoerskovia</taxon>
    </lineage>
</organism>
<sequence length="43" mass="4748">MDIYVGPFTDETDRIGAKLGAMRAKAQKTPRSERASGLTRRPV</sequence>
<dbReference type="AlphaFoldDB" id="A0A1H1QDS1"/>